<name>A0AAW2IEH2_9NEOP</name>
<reference evidence="4" key="1">
    <citation type="journal article" date="2024" name="Gigascience">
        <title>Chromosome-level genome of the poultry shaft louse Menopon gallinae provides insight into the host-switching and adaptive evolution of parasitic lice.</title>
        <authorList>
            <person name="Xu Y."/>
            <person name="Ma L."/>
            <person name="Liu S."/>
            <person name="Liang Y."/>
            <person name="Liu Q."/>
            <person name="He Z."/>
            <person name="Tian L."/>
            <person name="Duan Y."/>
            <person name="Cai W."/>
            <person name="Li H."/>
            <person name="Song F."/>
        </authorList>
    </citation>
    <scope>NUCLEOTIDE SEQUENCE</scope>
    <source>
        <strain evidence="4">Cailab_2023a</strain>
    </source>
</reference>
<comment type="caution">
    <text evidence="4">The sequence shown here is derived from an EMBL/GenBank/DDBJ whole genome shotgun (WGS) entry which is preliminary data.</text>
</comment>
<dbReference type="EMBL" id="JARGDH010000001">
    <property type="protein sequence ID" value="KAL0280644.1"/>
    <property type="molecule type" value="Genomic_DNA"/>
</dbReference>
<protein>
    <submittedName>
        <fullName evidence="4">Uncharacterized protein</fullName>
    </submittedName>
</protein>
<dbReference type="SUPFAM" id="SSF53383">
    <property type="entry name" value="PLP-dependent transferases"/>
    <property type="match status" value="1"/>
</dbReference>
<dbReference type="AlphaFoldDB" id="A0AAW2IEH2"/>
<dbReference type="PANTHER" id="PTHR45688:SF13">
    <property type="entry name" value="ALANINE--GLYOXYLATE AMINOTRANSFERASE 2-LIKE"/>
    <property type="match status" value="1"/>
</dbReference>
<evidence type="ECO:0000256" key="3">
    <source>
        <dbReference type="RuleBase" id="RU003560"/>
    </source>
</evidence>
<dbReference type="InterPro" id="IPR015424">
    <property type="entry name" value="PyrdxlP-dep_Trfase"/>
</dbReference>
<evidence type="ECO:0000256" key="1">
    <source>
        <dbReference type="ARBA" id="ARBA00008954"/>
    </source>
</evidence>
<keyword evidence="2 3" id="KW-0663">Pyridoxal phosphate</keyword>
<proteinExistence type="inferred from homology"/>
<dbReference type="CDD" id="cd00610">
    <property type="entry name" value="OAT_like"/>
    <property type="match status" value="1"/>
</dbReference>
<evidence type="ECO:0000256" key="2">
    <source>
        <dbReference type="ARBA" id="ARBA00022898"/>
    </source>
</evidence>
<dbReference type="InterPro" id="IPR015422">
    <property type="entry name" value="PyrdxlP-dep_Trfase_small"/>
</dbReference>
<dbReference type="PROSITE" id="PS00600">
    <property type="entry name" value="AA_TRANSFER_CLASS_3"/>
    <property type="match status" value="1"/>
</dbReference>
<comment type="similarity">
    <text evidence="1 3">Belongs to the class-III pyridoxal-phosphate-dependent aminotransferase family.</text>
</comment>
<gene>
    <name evidence="4" type="ORF">PYX00_001872</name>
</gene>
<dbReference type="GO" id="GO:0005739">
    <property type="term" value="C:mitochondrion"/>
    <property type="evidence" value="ECO:0007669"/>
    <property type="project" value="TreeGrafter"/>
</dbReference>
<dbReference type="PIRSF" id="PIRSF000521">
    <property type="entry name" value="Transaminase_4ab_Lys_Orn"/>
    <property type="match status" value="1"/>
</dbReference>
<dbReference type="PANTHER" id="PTHR45688">
    <property type="match status" value="1"/>
</dbReference>
<dbReference type="GO" id="GO:0008483">
    <property type="term" value="F:transaminase activity"/>
    <property type="evidence" value="ECO:0007669"/>
    <property type="project" value="InterPro"/>
</dbReference>
<organism evidence="4">
    <name type="scientific">Menopon gallinae</name>
    <name type="common">poultry shaft louse</name>
    <dbReference type="NCBI Taxonomy" id="328185"/>
    <lineage>
        <taxon>Eukaryota</taxon>
        <taxon>Metazoa</taxon>
        <taxon>Ecdysozoa</taxon>
        <taxon>Arthropoda</taxon>
        <taxon>Hexapoda</taxon>
        <taxon>Insecta</taxon>
        <taxon>Pterygota</taxon>
        <taxon>Neoptera</taxon>
        <taxon>Paraneoptera</taxon>
        <taxon>Psocodea</taxon>
        <taxon>Troctomorpha</taxon>
        <taxon>Phthiraptera</taxon>
        <taxon>Amblycera</taxon>
        <taxon>Menoponidae</taxon>
        <taxon>Menopon</taxon>
    </lineage>
</organism>
<sequence>MEALEQMSKSETFRLRKRHIGESCKLFFRSDPLKIVRAEGQYMFDEKGEKFLDCINNVAHVGHCHPDVVKAACDQIAILNTNNRFLHDNLVVCAQKLTSLMPESLSVCFLVNSGSEANDLALRLARAHTKQHDVITLDHAYHGHLTTLIDISPYKFRKMGIPQKDWVHVAPCPDPYRGKYRDIDHPGEDLGEKYADDVRVICEKVQAKGRSVCAFIGESLQSCGGQIIYPQNYLRNVYKYVRDAGGVCIADEVQVGFGRVGSHWWGFQTQGEDVIPDIVTIGKPMGNGHPVAAVVTTKEIAQSFQMSGVEYFNTYGGNPVSCAVATSVMEVLEKEKLREHAAKTGEYLLKIARDLQKKHEIIGDVRGMGLFVGIELVTSRATRKPATAIAQHVLTRMKDEKILVSTDGPDVNVLKLKPPMVFNKENATNFINTLDKILEEVKDLHLIPDKKKAKT</sequence>
<accession>A0AAW2IEH2</accession>
<dbReference type="InterPro" id="IPR015421">
    <property type="entry name" value="PyrdxlP-dep_Trfase_major"/>
</dbReference>
<dbReference type="InterPro" id="IPR005814">
    <property type="entry name" value="Aminotrans_3"/>
</dbReference>
<dbReference type="GO" id="GO:0030170">
    <property type="term" value="F:pyridoxal phosphate binding"/>
    <property type="evidence" value="ECO:0007669"/>
    <property type="project" value="InterPro"/>
</dbReference>
<dbReference type="Pfam" id="PF00202">
    <property type="entry name" value="Aminotran_3"/>
    <property type="match status" value="1"/>
</dbReference>
<dbReference type="Gene3D" id="3.90.1150.10">
    <property type="entry name" value="Aspartate Aminotransferase, domain 1"/>
    <property type="match status" value="1"/>
</dbReference>
<evidence type="ECO:0000313" key="4">
    <source>
        <dbReference type="EMBL" id="KAL0280644.1"/>
    </source>
</evidence>
<dbReference type="Gene3D" id="3.40.640.10">
    <property type="entry name" value="Type I PLP-dependent aspartate aminotransferase-like (Major domain)"/>
    <property type="match status" value="1"/>
</dbReference>
<dbReference type="InterPro" id="IPR049704">
    <property type="entry name" value="Aminotrans_3_PPA_site"/>
</dbReference>